<evidence type="ECO:0000256" key="13">
    <source>
        <dbReference type="ARBA" id="ARBA00048070"/>
    </source>
</evidence>
<evidence type="ECO:0000256" key="5">
    <source>
        <dbReference type="ARBA" id="ARBA00022490"/>
    </source>
</evidence>
<name>A0A6P6YIC2_DERPT</name>
<accession>A0A6P6YIC2</accession>
<dbReference type="GO" id="GO:0061621">
    <property type="term" value="P:canonical glycolysis"/>
    <property type="evidence" value="ECO:0007669"/>
    <property type="project" value="TreeGrafter"/>
</dbReference>
<dbReference type="GO" id="GO:0003872">
    <property type="term" value="F:6-phosphofructokinase activity"/>
    <property type="evidence" value="ECO:0007669"/>
    <property type="project" value="UniProtKB-EC"/>
</dbReference>
<dbReference type="PRINTS" id="PR00476">
    <property type="entry name" value="PHFRCTKINASE"/>
</dbReference>
<evidence type="ECO:0000256" key="1">
    <source>
        <dbReference type="ARBA" id="ARBA00001946"/>
    </source>
</evidence>
<dbReference type="GO" id="GO:0030388">
    <property type="term" value="P:fructose 1,6-bisphosphate metabolic process"/>
    <property type="evidence" value="ECO:0007669"/>
    <property type="project" value="TreeGrafter"/>
</dbReference>
<dbReference type="UniPathway" id="UPA00109">
    <property type="reaction ID" value="UER00182"/>
</dbReference>
<comment type="pathway">
    <text evidence="3">Carbohydrate degradation; glycolysis; D-glyceraldehyde 3-phosphate and glycerone phosphate from D-glucose: step 3/4.</text>
</comment>
<evidence type="ECO:0000256" key="6">
    <source>
        <dbReference type="ARBA" id="ARBA00022679"/>
    </source>
</evidence>
<organism evidence="16 17">
    <name type="scientific">Dermatophagoides pteronyssinus</name>
    <name type="common">European house dust mite</name>
    <dbReference type="NCBI Taxonomy" id="6956"/>
    <lineage>
        <taxon>Eukaryota</taxon>
        <taxon>Metazoa</taxon>
        <taxon>Ecdysozoa</taxon>
        <taxon>Arthropoda</taxon>
        <taxon>Chelicerata</taxon>
        <taxon>Arachnida</taxon>
        <taxon>Acari</taxon>
        <taxon>Acariformes</taxon>
        <taxon>Sarcoptiformes</taxon>
        <taxon>Astigmata</taxon>
        <taxon>Psoroptidia</taxon>
        <taxon>Analgoidea</taxon>
        <taxon>Pyroglyphidae</taxon>
        <taxon>Dermatophagoidinae</taxon>
        <taxon>Dermatophagoides</taxon>
    </lineage>
</organism>
<evidence type="ECO:0000256" key="9">
    <source>
        <dbReference type="ARBA" id="ARBA00022777"/>
    </source>
</evidence>
<evidence type="ECO:0000256" key="3">
    <source>
        <dbReference type="ARBA" id="ARBA00004679"/>
    </source>
</evidence>
<keyword evidence="7" id="KW-0479">Metal-binding</keyword>
<reference evidence="17" key="1">
    <citation type="submission" date="2025-08" db="UniProtKB">
        <authorList>
            <consortium name="RefSeq"/>
        </authorList>
    </citation>
    <scope>IDENTIFICATION</scope>
    <source>
        <strain evidence="17">Airmid</strain>
    </source>
</reference>
<feature type="domain" description="Phosphofructokinase" evidence="15">
    <location>
        <begin position="43"/>
        <end position="376"/>
    </location>
</feature>
<dbReference type="GO" id="GO:0005524">
    <property type="term" value="F:ATP binding"/>
    <property type="evidence" value="ECO:0007669"/>
    <property type="project" value="UniProtKB-KW"/>
</dbReference>
<comment type="subcellular location">
    <subcellularLocation>
        <location evidence="2">Cytoplasm</location>
    </subcellularLocation>
</comment>
<keyword evidence="8" id="KW-0547">Nucleotide-binding</keyword>
<dbReference type="SUPFAM" id="SSF53784">
    <property type="entry name" value="Phosphofructokinase"/>
    <property type="match status" value="2"/>
</dbReference>
<dbReference type="RefSeq" id="XP_027204619.1">
    <property type="nucleotide sequence ID" value="XM_027348818.1"/>
</dbReference>
<dbReference type="GO" id="GO:0048029">
    <property type="term" value="F:monosaccharide binding"/>
    <property type="evidence" value="ECO:0007669"/>
    <property type="project" value="TreeGrafter"/>
</dbReference>
<dbReference type="GO" id="GO:0006002">
    <property type="term" value="P:fructose 6-phosphate metabolic process"/>
    <property type="evidence" value="ECO:0007669"/>
    <property type="project" value="InterPro"/>
</dbReference>
<evidence type="ECO:0000256" key="14">
    <source>
        <dbReference type="SAM" id="MobiDB-lite"/>
    </source>
</evidence>
<evidence type="ECO:0000256" key="2">
    <source>
        <dbReference type="ARBA" id="ARBA00004496"/>
    </source>
</evidence>
<dbReference type="OMA" id="KLGRDSM"/>
<dbReference type="KEGG" id="dpte:113798301"/>
<dbReference type="GO" id="GO:0042802">
    <property type="term" value="F:identical protein binding"/>
    <property type="evidence" value="ECO:0007669"/>
    <property type="project" value="TreeGrafter"/>
</dbReference>
<evidence type="ECO:0000313" key="16">
    <source>
        <dbReference type="Proteomes" id="UP000515146"/>
    </source>
</evidence>
<comment type="cofactor">
    <cofactor evidence="1">
        <name>Mg(2+)</name>
        <dbReference type="ChEBI" id="CHEBI:18420"/>
    </cofactor>
</comment>
<dbReference type="FunFam" id="3.40.50.460:FF:000002">
    <property type="entry name" value="ATP-dependent 6-phosphofructokinase"/>
    <property type="match status" value="1"/>
</dbReference>
<feature type="domain" description="Phosphofructokinase" evidence="15">
    <location>
        <begin position="485"/>
        <end position="797"/>
    </location>
</feature>
<evidence type="ECO:0000313" key="17">
    <source>
        <dbReference type="RefSeq" id="XP_027204619.1"/>
    </source>
</evidence>
<dbReference type="AlphaFoldDB" id="A0A6P6YIC2"/>
<dbReference type="PANTHER" id="PTHR13697:SF4">
    <property type="entry name" value="ATP-DEPENDENT 6-PHOSPHOFRUCTOKINASE"/>
    <property type="match status" value="1"/>
</dbReference>
<keyword evidence="12" id="KW-0324">Glycolysis</keyword>
<keyword evidence="16" id="KW-1185">Reference proteome</keyword>
<dbReference type="InterPro" id="IPR035966">
    <property type="entry name" value="PKF_sf"/>
</dbReference>
<evidence type="ECO:0000256" key="10">
    <source>
        <dbReference type="ARBA" id="ARBA00022840"/>
    </source>
</evidence>
<proteinExistence type="predicted"/>
<evidence type="ECO:0000259" key="15">
    <source>
        <dbReference type="Pfam" id="PF00365"/>
    </source>
</evidence>
<dbReference type="PANTHER" id="PTHR13697">
    <property type="entry name" value="PHOSPHOFRUCTOKINASE"/>
    <property type="match status" value="1"/>
</dbReference>
<keyword evidence="6" id="KW-0808">Transferase</keyword>
<dbReference type="InParanoid" id="A0A6P6YIC2"/>
<dbReference type="Pfam" id="PF00365">
    <property type="entry name" value="PFK"/>
    <property type="match status" value="2"/>
</dbReference>
<dbReference type="Gene3D" id="3.40.50.460">
    <property type="entry name" value="Phosphofructokinase domain"/>
    <property type="match status" value="2"/>
</dbReference>
<feature type="region of interest" description="Disordered" evidence="14">
    <location>
        <begin position="1"/>
        <end position="27"/>
    </location>
</feature>
<dbReference type="Gene3D" id="3.40.50.450">
    <property type="match status" value="2"/>
</dbReference>
<evidence type="ECO:0000256" key="4">
    <source>
        <dbReference type="ARBA" id="ARBA00012055"/>
    </source>
</evidence>
<evidence type="ECO:0000256" key="8">
    <source>
        <dbReference type="ARBA" id="ARBA00022741"/>
    </source>
</evidence>
<dbReference type="Proteomes" id="UP000515146">
    <property type="component" value="Unplaced"/>
</dbReference>
<feature type="non-terminal residue" evidence="17">
    <location>
        <position position="1"/>
    </location>
</feature>
<dbReference type="GO" id="GO:0070095">
    <property type="term" value="F:fructose-6-phosphate binding"/>
    <property type="evidence" value="ECO:0007669"/>
    <property type="project" value="TreeGrafter"/>
</dbReference>
<keyword evidence="10" id="KW-0067">ATP-binding</keyword>
<evidence type="ECO:0000256" key="11">
    <source>
        <dbReference type="ARBA" id="ARBA00022842"/>
    </source>
</evidence>
<dbReference type="GO" id="GO:0016208">
    <property type="term" value="F:AMP binding"/>
    <property type="evidence" value="ECO:0007669"/>
    <property type="project" value="TreeGrafter"/>
</dbReference>
<dbReference type="EC" id="2.7.1.11" evidence="4"/>
<evidence type="ECO:0000256" key="12">
    <source>
        <dbReference type="ARBA" id="ARBA00023152"/>
    </source>
</evidence>
<keyword evidence="5" id="KW-0963">Cytoplasm</keyword>
<keyword evidence="11" id="KW-0460">Magnesium</keyword>
<protein>
    <recommendedName>
        <fullName evidence="4">6-phosphofructokinase</fullName>
        <ecNumber evidence="4">2.7.1.11</ecNumber>
    </recommendedName>
</protein>
<comment type="catalytic activity">
    <reaction evidence="13">
        <text>beta-D-fructose 6-phosphate + ATP = beta-D-fructose 1,6-bisphosphate + ADP + H(+)</text>
        <dbReference type="Rhea" id="RHEA:16109"/>
        <dbReference type="ChEBI" id="CHEBI:15378"/>
        <dbReference type="ChEBI" id="CHEBI:30616"/>
        <dbReference type="ChEBI" id="CHEBI:32966"/>
        <dbReference type="ChEBI" id="CHEBI:57634"/>
        <dbReference type="ChEBI" id="CHEBI:456216"/>
        <dbReference type="EC" id="2.7.1.11"/>
    </reaction>
</comment>
<sequence length="836" mass="94465">LVDNQNKQQQQPNDQQQSSQKSLKSSTKSISSASTLTATGTSNIAVMTSGGDCQGMNSVLYGLLCRHIDQITKSMNNNNKKLDKNNGNNNLELYFIYNGFQGLIDGTSKTIVKANRKILQQFIYQAGTIINSSRCREFYQQDGRQKAAFNLLRLNIENLIVIGGDGSLTGANYLRREWSQFVREFIVQNQNNEHIDTAKISLNSQLNLIGIIGSIDNDFLGSEMTIGTDSALGRVIEAVDLLKTTAKSHSRAMVVEVMGRNCGYLAISAALCCCASYVFIPEYPHRSTEEWQRKLSTRITYERNNGQYYHIVIISEGACDNQGQPIRSIQVKDYLNKQCDIETRLIILGHLQRGGFTSAFDHLMSMATGFKAYDMIIEEKDNVNGELTKTAMILTLENGQLNQRPLPGCIDEMVRLNRTVREHNWPKVMEFRGPNFINTWENYRNLMSPPSSSSLKISINSKPPTTAPETSWAIIICSRNFPLPSGINGIIFALVRYGYAQDIQVFGYKNGLEGLLQNNFYQFQWMDVSGIVSLSGTQILGSQIRSPSYQSIKINDKNIEKIIENLQKNRIKSLCFIGDHQAYQHVRTLNNYRKRFGYLQDLKFGYIPVSSVDSDDQNQNSNDNEIVWSKLGRDSMMNKVIRLISDLIYSTEGTFNQLFLLRINLDMISSATFVSPELFAIATGAITVHHPHPSLTNEKSKTLIKNQKSDTNKSDDQSIRSKAIEIRDSILNTNENKFVIIHYPLWSKIQSIYQTIIQPFQDRIRLNSIDMHLIQTPTQPSPFDRKLGVKLGMECARYFTNNNHDDTTKTTTTNNISTSLALMISTPFLNDAKVLK</sequence>
<dbReference type="InterPro" id="IPR022953">
    <property type="entry name" value="ATP_PFK"/>
</dbReference>
<dbReference type="OrthoDB" id="537915at2759"/>
<dbReference type="GO" id="GO:0005945">
    <property type="term" value="C:6-phosphofructokinase complex"/>
    <property type="evidence" value="ECO:0007669"/>
    <property type="project" value="TreeGrafter"/>
</dbReference>
<evidence type="ECO:0000256" key="7">
    <source>
        <dbReference type="ARBA" id="ARBA00022723"/>
    </source>
</evidence>
<gene>
    <name evidence="17" type="primary">LOC113798301</name>
</gene>
<dbReference type="InterPro" id="IPR000023">
    <property type="entry name" value="Phosphofructokinase_dom"/>
</dbReference>
<keyword evidence="9" id="KW-0418">Kinase</keyword>
<dbReference type="GO" id="GO:0046872">
    <property type="term" value="F:metal ion binding"/>
    <property type="evidence" value="ECO:0007669"/>
    <property type="project" value="UniProtKB-KW"/>
</dbReference>